<dbReference type="AlphaFoldDB" id="A0A561F1K9"/>
<accession>A0A561F1K9</accession>
<gene>
    <name evidence="2" type="ORF">FB465_6962</name>
</gene>
<evidence type="ECO:0000313" key="2">
    <source>
        <dbReference type="EMBL" id="TWE21748.1"/>
    </source>
</evidence>
<protein>
    <submittedName>
        <fullName evidence="2">RES domain-containing protein</fullName>
    </submittedName>
</protein>
<name>A0A561F1K9_9ACTN</name>
<comment type="caution">
    <text evidence="2">The sequence shown here is derived from an EMBL/GenBank/DDBJ whole genome shotgun (WGS) entry which is preliminary data.</text>
</comment>
<sequence length="212" mass="22860">MTRELALYLLEPDADLFRIYRRKLKDGTPGSPVWFCGGEMPCRFDLSGGAGTCYVASSPLGAFIEVFLRVSGPGVPADEVRKRCLAWLSVTHHLRLVDLNVNANLGVMGIDAALVHEMDIGYPRSRELAQRAHEQGLEGVRWNSLRDLTGTKVNFALFAPVSGEDAGKILDVRATSPIPDEMSDEAAAEFGVAVLQSSALYPVREAAAVGGS</sequence>
<proteinExistence type="predicted"/>
<feature type="domain" description="RES" evidence="1">
    <location>
        <begin position="33"/>
        <end position="161"/>
    </location>
</feature>
<organism evidence="2 3">
    <name type="scientific">Kitasatospora atroaurantiaca</name>
    <dbReference type="NCBI Taxonomy" id="285545"/>
    <lineage>
        <taxon>Bacteria</taxon>
        <taxon>Bacillati</taxon>
        <taxon>Actinomycetota</taxon>
        <taxon>Actinomycetes</taxon>
        <taxon>Kitasatosporales</taxon>
        <taxon>Streptomycetaceae</taxon>
        <taxon>Kitasatospora</taxon>
    </lineage>
</organism>
<dbReference type="Pfam" id="PF08808">
    <property type="entry name" value="RES"/>
    <property type="match status" value="1"/>
</dbReference>
<dbReference type="Proteomes" id="UP000318416">
    <property type="component" value="Unassembled WGS sequence"/>
</dbReference>
<dbReference type="EMBL" id="VIVR01000001">
    <property type="protein sequence ID" value="TWE21748.1"/>
    <property type="molecule type" value="Genomic_DNA"/>
</dbReference>
<dbReference type="InterPro" id="IPR014914">
    <property type="entry name" value="RES_dom"/>
</dbReference>
<dbReference type="RefSeq" id="WP_145796849.1">
    <property type="nucleotide sequence ID" value="NZ_BAAABR010000070.1"/>
</dbReference>
<dbReference type="OrthoDB" id="4481222at2"/>
<evidence type="ECO:0000259" key="1">
    <source>
        <dbReference type="Pfam" id="PF08808"/>
    </source>
</evidence>
<reference evidence="2 3" key="1">
    <citation type="submission" date="2019-06" db="EMBL/GenBank/DDBJ databases">
        <title>Sequencing the genomes of 1000 actinobacteria strains.</title>
        <authorList>
            <person name="Klenk H.-P."/>
        </authorList>
    </citation>
    <scope>NUCLEOTIDE SEQUENCE [LARGE SCALE GENOMIC DNA]</scope>
    <source>
        <strain evidence="2 3">DSM 41649</strain>
    </source>
</reference>
<keyword evidence="3" id="KW-1185">Reference proteome</keyword>
<evidence type="ECO:0000313" key="3">
    <source>
        <dbReference type="Proteomes" id="UP000318416"/>
    </source>
</evidence>